<feature type="domain" description="HTH iclR-type" evidence="4">
    <location>
        <begin position="8"/>
        <end position="68"/>
    </location>
</feature>
<proteinExistence type="predicted"/>
<accession>A0A510JBJ9</accession>
<dbReference type="InterPro" id="IPR029016">
    <property type="entry name" value="GAF-like_dom_sf"/>
</dbReference>
<sequence>MNPQTNNVQSLDRALAILEILSESEILTLSEITLQIGLTKSTVHRLLSALIQNGYVEKINTGEYRITLKLFKLGNQRIQKIDFINIAKNFAGQLSSETNETVHLVIPDNNEILYIDKFESENILFKTASKIGKTAPIYSTAVGKALVASYSNQDIVNMWNNFDLKKFTDNTITDLDEFIKEIEKVRKNGYAFDNEENEYGTFCIGAAFYNYLRKPVGAVSLSTSAENPDKEKYINKVLICANRISGMLGY</sequence>
<dbReference type="InterPro" id="IPR011991">
    <property type="entry name" value="ArsR-like_HTH"/>
</dbReference>
<dbReference type="KEGG" id="lgo:JCM16774_1508"/>
<keyword evidence="2" id="KW-0238">DNA-binding</keyword>
<evidence type="ECO:0000313" key="6">
    <source>
        <dbReference type="EMBL" id="BBM36564.1"/>
    </source>
</evidence>
<evidence type="ECO:0000256" key="2">
    <source>
        <dbReference type="ARBA" id="ARBA00023125"/>
    </source>
</evidence>
<dbReference type="InterPro" id="IPR014757">
    <property type="entry name" value="Tscrpt_reg_IclR_C"/>
</dbReference>
<dbReference type="OrthoDB" id="9778379at2"/>
<dbReference type="SUPFAM" id="SSF55781">
    <property type="entry name" value="GAF domain-like"/>
    <property type="match status" value="1"/>
</dbReference>
<dbReference type="Pfam" id="PF09339">
    <property type="entry name" value="HTH_IclR"/>
    <property type="match status" value="1"/>
</dbReference>
<dbReference type="SMART" id="SM00346">
    <property type="entry name" value="HTH_ICLR"/>
    <property type="match status" value="1"/>
</dbReference>
<dbReference type="InterPro" id="IPR050707">
    <property type="entry name" value="HTH_MetabolicPath_Reg"/>
</dbReference>
<dbReference type="Gene3D" id="3.30.450.40">
    <property type="match status" value="1"/>
</dbReference>
<evidence type="ECO:0000259" key="5">
    <source>
        <dbReference type="PROSITE" id="PS51078"/>
    </source>
</evidence>
<dbReference type="GO" id="GO:0003677">
    <property type="term" value="F:DNA binding"/>
    <property type="evidence" value="ECO:0007669"/>
    <property type="project" value="UniProtKB-KW"/>
</dbReference>
<dbReference type="Pfam" id="PF01614">
    <property type="entry name" value="IclR_C"/>
    <property type="match status" value="1"/>
</dbReference>
<dbReference type="InterPro" id="IPR036388">
    <property type="entry name" value="WH-like_DNA-bd_sf"/>
</dbReference>
<dbReference type="SUPFAM" id="SSF46785">
    <property type="entry name" value="Winged helix' DNA-binding domain"/>
    <property type="match status" value="1"/>
</dbReference>
<dbReference type="STRING" id="714315.GCA_000516535_01517"/>
<dbReference type="FunFam" id="1.10.10.10:FF:000056">
    <property type="entry name" value="IclR family transcriptional regulator"/>
    <property type="match status" value="1"/>
</dbReference>
<evidence type="ECO:0000259" key="4">
    <source>
        <dbReference type="PROSITE" id="PS51077"/>
    </source>
</evidence>
<name>A0A510JBJ9_9FUSO</name>
<dbReference type="InterPro" id="IPR005471">
    <property type="entry name" value="Tscrpt_reg_IclR_N"/>
</dbReference>
<evidence type="ECO:0000256" key="1">
    <source>
        <dbReference type="ARBA" id="ARBA00023015"/>
    </source>
</evidence>
<dbReference type="PANTHER" id="PTHR30136">
    <property type="entry name" value="HELIX-TURN-HELIX TRANSCRIPTIONAL REGULATOR, ICLR FAMILY"/>
    <property type="match status" value="1"/>
</dbReference>
<gene>
    <name evidence="6" type="ORF">JCM16774_1508</name>
</gene>
<evidence type="ECO:0000313" key="7">
    <source>
        <dbReference type="Proteomes" id="UP000321606"/>
    </source>
</evidence>
<dbReference type="RefSeq" id="WP_026737825.1">
    <property type="nucleotide sequence ID" value="NZ_AP019822.1"/>
</dbReference>
<evidence type="ECO:0000256" key="3">
    <source>
        <dbReference type="ARBA" id="ARBA00023163"/>
    </source>
</evidence>
<dbReference type="PROSITE" id="PS51077">
    <property type="entry name" value="HTH_ICLR"/>
    <property type="match status" value="1"/>
</dbReference>
<protein>
    <submittedName>
        <fullName evidence="6">Helix-turn-helix domain protein</fullName>
    </submittedName>
</protein>
<dbReference type="Proteomes" id="UP000321606">
    <property type="component" value="Chromosome"/>
</dbReference>
<dbReference type="GO" id="GO:0003700">
    <property type="term" value="F:DNA-binding transcription factor activity"/>
    <property type="evidence" value="ECO:0007669"/>
    <property type="project" value="TreeGrafter"/>
</dbReference>
<dbReference type="CDD" id="cd00090">
    <property type="entry name" value="HTH_ARSR"/>
    <property type="match status" value="1"/>
</dbReference>
<organism evidence="6 7">
    <name type="scientific">Pseudoleptotrichia goodfellowii</name>
    <dbReference type="NCBI Taxonomy" id="157692"/>
    <lineage>
        <taxon>Bacteria</taxon>
        <taxon>Fusobacteriati</taxon>
        <taxon>Fusobacteriota</taxon>
        <taxon>Fusobacteriia</taxon>
        <taxon>Fusobacteriales</taxon>
        <taxon>Leptotrichiaceae</taxon>
        <taxon>Pseudoleptotrichia</taxon>
    </lineage>
</organism>
<keyword evidence="1" id="KW-0805">Transcription regulation</keyword>
<dbReference type="AlphaFoldDB" id="A0A510JBJ9"/>
<dbReference type="PROSITE" id="PS51078">
    <property type="entry name" value="ICLR_ED"/>
    <property type="match status" value="1"/>
</dbReference>
<reference evidence="6 7" key="1">
    <citation type="submission" date="2019-07" db="EMBL/GenBank/DDBJ databases">
        <title>Complete Genome Sequence of Leptotrichia goodfellowii Strain JCM 16774.</title>
        <authorList>
            <person name="Watanabe S."/>
            <person name="Cui L."/>
        </authorList>
    </citation>
    <scope>NUCLEOTIDE SEQUENCE [LARGE SCALE GENOMIC DNA]</scope>
    <source>
        <strain evidence="6 7">JCM16774</strain>
    </source>
</reference>
<dbReference type="EMBL" id="AP019822">
    <property type="protein sequence ID" value="BBM36564.1"/>
    <property type="molecule type" value="Genomic_DNA"/>
</dbReference>
<feature type="domain" description="IclR-ED" evidence="5">
    <location>
        <begin position="69"/>
        <end position="250"/>
    </location>
</feature>
<dbReference type="GO" id="GO:0045892">
    <property type="term" value="P:negative regulation of DNA-templated transcription"/>
    <property type="evidence" value="ECO:0007669"/>
    <property type="project" value="TreeGrafter"/>
</dbReference>
<dbReference type="Gene3D" id="1.10.10.10">
    <property type="entry name" value="Winged helix-like DNA-binding domain superfamily/Winged helix DNA-binding domain"/>
    <property type="match status" value="1"/>
</dbReference>
<keyword evidence="3" id="KW-0804">Transcription</keyword>
<dbReference type="InterPro" id="IPR036390">
    <property type="entry name" value="WH_DNA-bd_sf"/>
</dbReference>
<dbReference type="PANTHER" id="PTHR30136:SF35">
    <property type="entry name" value="HTH-TYPE TRANSCRIPTIONAL REGULATOR RV1719"/>
    <property type="match status" value="1"/>
</dbReference>